<dbReference type="Pfam" id="PF04191">
    <property type="entry name" value="PEMT"/>
    <property type="match status" value="1"/>
</dbReference>
<evidence type="ECO:0000256" key="3">
    <source>
        <dbReference type="ARBA" id="ARBA00022989"/>
    </source>
</evidence>
<dbReference type="GO" id="GO:0008168">
    <property type="term" value="F:methyltransferase activity"/>
    <property type="evidence" value="ECO:0007669"/>
    <property type="project" value="UniProtKB-KW"/>
</dbReference>
<dbReference type="GO" id="GO:0032259">
    <property type="term" value="P:methylation"/>
    <property type="evidence" value="ECO:0007669"/>
    <property type="project" value="UniProtKB-KW"/>
</dbReference>
<accession>A0ABU2RH41</accession>
<evidence type="ECO:0000256" key="6">
    <source>
        <dbReference type="SAM" id="Phobius"/>
    </source>
</evidence>
<keyword evidence="2 6" id="KW-0812">Transmembrane</keyword>
<sequence>MAATLTAQTSMGASWRVGVNTDERTTLVTGGLFAHARNPVFTAMAITALGLALMVPNWVSLLALACLITAIQLQVRVVEEPYLKAMHGPAYRPTPPAPDASSPEAAASPPNRTDATNRPRARQCPGRARSISAALSVPQRPPGARAHPDGADQPEAAAALSACRSSSSPGAPARPSGVR</sequence>
<dbReference type="EMBL" id="JAVREX010000002">
    <property type="protein sequence ID" value="MDT0427249.1"/>
    <property type="molecule type" value="Genomic_DNA"/>
</dbReference>
<keyword evidence="7" id="KW-0489">Methyltransferase</keyword>
<reference evidence="8" key="1">
    <citation type="submission" date="2023-07" db="EMBL/GenBank/DDBJ databases">
        <title>30 novel species of actinomycetes from the DSMZ collection.</title>
        <authorList>
            <person name="Nouioui I."/>
        </authorList>
    </citation>
    <scope>NUCLEOTIDE SEQUENCE [LARGE SCALE GENOMIC DNA]</scope>
    <source>
        <strain evidence="8">DSM 41770</strain>
    </source>
</reference>
<dbReference type="Gene3D" id="1.20.120.1630">
    <property type="match status" value="1"/>
</dbReference>
<gene>
    <name evidence="7" type="ORF">RM649_06275</name>
</gene>
<feature type="transmembrane region" description="Helical" evidence="6">
    <location>
        <begin position="40"/>
        <end position="68"/>
    </location>
</feature>
<evidence type="ECO:0000256" key="4">
    <source>
        <dbReference type="ARBA" id="ARBA00023136"/>
    </source>
</evidence>
<feature type="compositionally biased region" description="Low complexity" evidence="5">
    <location>
        <begin position="99"/>
        <end position="110"/>
    </location>
</feature>
<dbReference type="Proteomes" id="UP001183777">
    <property type="component" value="Unassembled WGS sequence"/>
</dbReference>
<evidence type="ECO:0000313" key="7">
    <source>
        <dbReference type="EMBL" id="MDT0427249.1"/>
    </source>
</evidence>
<evidence type="ECO:0000256" key="1">
    <source>
        <dbReference type="ARBA" id="ARBA00004127"/>
    </source>
</evidence>
<organism evidence="7 8">
    <name type="scientific">Streptomyces salyersiae</name>
    <dbReference type="NCBI Taxonomy" id="3075530"/>
    <lineage>
        <taxon>Bacteria</taxon>
        <taxon>Bacillati</taxon>
        <taxon>Actinomycetota</taxon>
        <taxon>Actinomycetes</taxon>
        <taxon>Kitasatosporales</taxon>
        <taxon>Streptomycetaceae</taxon>
        <taxon>Streptomyces</taxon>
    </lineage>
</organism>
<keyword evidence="3 6" id="KW-1133">Transmembrane helix</keyword>
<evidence type="ECO:0000313" key="8">
    <source>
        <dbReference type="Proteomes" id="UP001183777"/>
    </source>
</evidence>
<keyword evidence="4 6" id="KW-0472">Membrane</keyword>
<dbReference type="InterPro" id="IPR007318">
    <property type="entry name" value="Phopholipid_MeTrfase"/>
</dbReference>
<keyword evidence="7" id="KW-0808">Transferase</keyword>
<evidence type="ECO:0000256" key="5">
    <source>
        <dbReference type="SAM" id="MobiDB-lite"/>
    </source>
</evidence>
<feature type="region of interest" description="Disordered" evidence="5">
    <location>
        <begin position="89"/>
        <end position="179"/>
    </location>
</feature>
<dbReference type="RefSeq" id="WP_309475073.1">
    <property type="nucleotide sequence ID" value="NZ_JAVREX010000002.1"/>
</dbReference>
<name>A0ABU2RH41_9ACTN</name>
<protein>
    <submittedName>
        <fullName evidence="7">Methyltransferase</fullName>
    </submittedName>
</protein>
<comment type="subcellular location">
    <subcellularLocation>
        <location evidence="1">Endomembrane system</location>
        <topology evidence="1">Multi-pass membrane protein</topology>
    </subcellularLocation>
</comment>
<comment type="caution">
    <text evidence="7">The sequence shown here is derived from an EMBL/GenBank/DDBJ whole genome shotgun (WGS) entry which is preliminary data.</text>
</comment>
<feature type="compositionally biased region" description="Low complexity" evidence="5">
    <location>
        <begin position="156"/>
        <end position="179"/>
    </location>
</feature>
<evidence type="ECO:0000256" key="2">
    <source>
        <dbReference type="ARBA" id="ARBA00022692"/>
    </source>
</evidence>
<proteinExistence type="predicted"/>
<keyword evidence="8" id="KW-1185">Reference proteome</keyword>